<feature type="region of interest" description="Disordered" evidence="1">
    <location>
        <begin position="206"/>
        <end position="225"/>
    </location>
</feature>
<dbReference type="Proteomes" id="UP001175000">
    <property type="component" value="Unassembled WGS sequence"/>
</dbReference>
<accession>A0AA39WAZ3</accession>
<keyword evidence="3" id="KW-1185">Reference proteome</keyword>
<sequence length="225" mass="24626">MVDITTAASVEMLVSEATVMKPTLTATADYVKTAARGSTASSLTNLNLSMEIAVAGILRKLPQLGVPTIEAVATAGTLLDVEVLEAKVITMTAVLLSNLVSLAVIKVRCLETPASRRCSLDKTSLRNMITENTQNPDFLPRDTKDPRQENRHTRTPASVQGRATPMSDYEFCEPWGGNHVFMRSYGIKTYDIDAYDEARRLTNEMREAGGYGVSPFRRVPPSDQN</sequence>
<reference evidence="2" key="1">
    <citation type="submission" date="2023-06" db="EMBL/GenBank/DDBJ databases">
        <title>Genome-scale phylogeny and comparative genomics of the fungal order Sordariales.</title>
        <authorList>
            <consortium name="Lawrence Berkeley National Laboratory"/>
            <person name="Hensen N."/>
            <person name="Bonometti L."/>
            <person name="Westerberg I."/>
            <person name="Brannstrom I.O."/>
            <person name="Guillou S."/>
            <person name="Cros-Aarteil S."/>
            <person name="Calhoun S."/>
            <person name="Haridas S."/>
            <person name="Kuo A."/>
            <person name="Mondo S."/>
            <person name="Pangilinan J."/>
            <person name="Riley R."/>
            <person name="Labutti K."/>
            <person name="Andreopoulos B."/>
            <person name="Lipzen A."/>
            <person name="Chen C."/>
            <person name="Yanf M."/>
            <person name="Daum C."/>
            <person name="Ng V."/>
            <person name="Clum A."/>
            <person name="Steindorff A."/>
            <person name="Ohm R."/>
            <person name="Martin F."/>
            <person name="Silar P."/>
            <person name="Natvig D."/>
            <person name="Lalanne C."/>
            <person name="Gautier V."/>
            <person name="Ament-Velasquez S.L."/>
            <person name="Kruys A."/>
            <person name="Hutchinson M.I."/>
            <person name="Powell A.J."/>
            <person name="Barry K."/>
            <person name="Miller A.N."/>
            <person name="Grigoriev I.V."/>
            <person name="Debuchy R."/>
            <person name="Gladieux P."/>
            <person name="Thoren M.H."/>
            <person name="Johannesson H."/>
        </authorList>
    </citation>
    <scope>NUCLEOTIDE SEQUENCE</scope>
    <source>
        <strain evidence="2">CBS 606.72</strain>
    </source>
</reference>
<organism evidence="2 3">
    <name type="scientific">Immersiella caudata</name>
    <dbReference type="NCBI Taxonomy" id="314043"/>
    <lineage>
        <taxon>Eukaryota</taxon>
        <taxon>Fungi</taxon>
        <taxon>Dikarya</taxon>
        <taxon>Ascomycota</taxon>
        <taxon>Pezizomycotina</taxon>
        <taxon>Sordariomycetes</taxon>
        <taxon>Sordariomycetidae</taxon>
        <taxon>Sordariales</taxon>
        <taxon>Lasiosphaeriaceae</taxon>
        <taxon>Immersiella</taxon>
    </lineage>
</organism>
<evidence type="ECO:0000256" key="1">
    <source>
        <dbReference type="SAM" id="MobiDB-lite"/>
    </source>
</evidence>
<comment type="caution">
    <text evidence="2">The sequence shown here is derived from an EMBL/GenBank/DDBJ whole genome shotgun (WGS) entry which is preliminary data.</text>
</comment>
<feature type="compositionally biased region" description="Basic and acidic residues" evidence="1">
    <location>
        <begin position="139"/>
        <end position="152"/>
    </location>
</feature>
<dbReference type="EMBL" id="JAULSU010000007">
    <property type="protein sequence ID" value="KAK0611203.1"/>
    <property type="molecule type" value="Genomic_DNA"/>
</dbReference>
<evidence type="ECO:0000313" key="3">
    <source>
        <dbReference type="Proteomes" id="UP001175000"/>
    </source>
</evidence>
<dbReference type="AlphaFoldDB" id="A0AA39WAZ3"/>
<protein>
    <submittedName>
        <fullName evidence="2">Uncharacterized protein</fullName>
    </submittedName>
</protein>
<name>A0AA39WAZ3_9PEZI</name>
<proteinExistence type="predicted"/>
<feature type="region of interest" description="Disordered" evidence="1">
    <location>
        <begin position="129"/>
        <end position="162"/>
    </location>
</feature>
<gene>
    <name evidence="2" type="ORF">B0T14DRAFT_571121</name>
</gene>
<evidence type="ECO:0000313" key="2">
    <source>
        <dbReference type="EMBL" id="KAK0611203.1"/>
    </source>
</evidence>